<dbReference type="GO" id="GO:0006139">
    <property type="term" value="P:nucleobase-containing compound metabolic process"/>
    <property type="evidence" value="ECO:0007669"/>
    <property type="project" value="InterPro"/>
</dbReference>
<evidence type="ECO:0000313" key="4">
    <source>
        <dbReference type="EMBL" id="NXK51282.1"/>
    </source>
</evidence>
<keyword evidence="1" id="KW-0808">Transferase</keyword>
<comment type="caution">
    <text evidence="4">The sequence shown here is derived from an EMBL/GenBank/DDBJ whole genome shotgun (WGS) entry which is preliminary data.</text>
</comment>
<dbReference type="AlphaFoldDB" id="A0A7L0K652"/>
<dbReference type="Pfam" id="PF00406">
    <property type="entry name" value="ADK"/>
    <property type="match status" value="1"/>
</dbReference>
<feature type="non-terminal residue" evidence="4">
    <location>
        <position position="1"/>
    </location>
</feature>
<evidence type="ECO:0000256" key="3">
    <source>
        <dbReference type="ARBA" id="ARBA00022777"/>
    </source>
</evidence>
<sequence>AKEKKRHMGDTKHFCPVSLKENFVLYPGLSEHAAKYQEKIYYFSNPENRDKFLKNPEEYVAHNEPIQAPPLRVCLLGTHGAGKTTCARWLADKFGIFHIQFEEYLQELLLPKTKEKVGPDFGEEPGADDDEMLILSQELKDFSQTMTKTENEESKQEVELTDEEEAIKANLMDSEALPPEVLDDIVLDWWRKEPFRSTGFILDGFPRTLDEAQYLSERGLCPDVAVYIHVEESDVLDRLFPPRLKKWKERQYKKLENKKKLKDLKAKIRV</sequence>
<accession>A0A7L0K652</accession>
<dbReference type="CDD" id="cd01428">
    <property type="entry name" value="ADK"/>
    <property type="match status" value="1"/>
</dbReference>
<keyword evidence="5" id="KW-1185">Reference proteome</keyword>
<gene>
    <name evidence="4" type="primary">Ak9_1</name>
    <name evidence="4" type="ORF">CHATOR_R12912</name>
</gene>
<dbReference type="Proteomes" id="UP000537522">
    <property type="component" value="Unassembled WGS sequence"/>
</dbReference>
<proteinExistence type="predicted"/>
<dbReference type="PANTHER" id="PTHR23359">
    <property type="entry name" value="NUCLEOTIDE KINASE"/>
    <property type="match status" value="1"/>
</dbReference>
<reference evidence="4 5" key="1">
    <citation type="submission" date="2019-09" db="EMBL/GenBank/DDBJ databases">
        <title>Bird 10,000 Genomes (B10K) Project - Family phase.</title>
        <authorList>
            <person name="Zhang G."/>
        </authorList>
    </citation>
    <scope>NUCLEOTIDE SEQUENCE [LARGE SCALE GENOMIC DNA]</scope>
    <source>
        <strain evidence="4">B10K-DU-011-36</strain>
        <tissue evidence="4">Muscle</tissue>
    </source>
</reference>
<dbReference type="SUPFAM" id="SSF52540">
    <property type="entry name" value="P-loop containing nucleoside triphosphate hydrolases"/>
    <property type="match status" value="1"/>
</dbReference>
<organism evidence="4 5">
    <name type="scientific">Chauna torquata</name>
    <name type="common">Southern screamer</name>
    <dbReference type="NCBI Taxonomy" id="30388"/>
    <lineage>
        <taxon>Eukaryota</taxon>
        <taxon>Metazoa</taxon>
        <taxon>Chordata</taxon>
        <taxon>Craniata</taxon>
        <taxon>Vertebrata</taxon>
        <taxon>Euteleostomi</taxon>
        <taxon>Archelosauria</taxon>
        <taxon>Archosauria</taxon>
        <taxon>Dinosauria</taxon>
        <taxon>Saurischia</taxon>
        <taxon>Theropoda</taxon>
        <taxon>Coelurosauria</taxon>
        <taxon>Aves</taxon>
        <taxon>Neognathae</taxon>
        <taxon>Galloanserae</taxon>
        <taxon>Anseriformes</taxon>
        <taxon>Anhimidae</taxon>
        <taxon>Chauna</taxon>
    </lineage>
</organism>
<protein>
    <submittedName>
        <fullName evidence="4">KAD9 kinase</fullName>
    </submittedName>
</protein>
<dbReference type="Gene3D" id="3.40.50.300">
    <property type="entry name" value="P-loop containing nucleotide triphosphate hydrolases"/>
    <property type="match status" value="1"/>
</dbReference>
<dbReference type="InterPro" id="IPR027417">
    <property type="entry name" value="P-loop_NTPase"/>
</dbReference>
<evidence type="ECO:0000256" key="2">
    <source>
        <dbReference type="ARBA" id="ARBA00022741"/>
    </source>
</evidence>
<dbReference type="EMBL" id="VXAL01011425">
    <property type="protein sequence ID" value="NXK51282.1"/>
    <property type="molecule type" value="Genomic_DNA"/>
</dbReference>
<dbReference type="GO" id="GO:0005524">
    <property type="term" value="F:ATP binding"/>
    <property type="evidence" value="ECO:0007669"/>
    <property type="project" value="InterPro"/>
</dbReference>
<keyword evidence="2" id="KW-0547">Nucleotide-binding</keyword>
<evidence type="ECO:0000256" key="1">
    <source>
        <dbReference type="ARBA" id="ARBA00022679"/>
    </source>
</evidence>
<dbReference type="GO" id="GO:0019205">
    <property type="term" value="F:nucleobase-containing compound kinase activity"/>
    <property type="evidence" value="ECO:0007669"/>
    <property type="project" value="InterPro"/>
</dbReference>
<keyword evidence="3 4" id="KW-0418">Kinase</keyword>
<evidence type="ECO:0000313" key="5">
    <source>
        <dbReference type="Proteomes" id="UP000537522"/>
    </source>
</evidence>
<feature type="non-terminal residue" evidence="4">
    <location>
        <position position="270"/>
    </location>
</feature>
<name>A0A7L0K652_CHATO</name>
<dbReference type="InterPro" id="IPR000850">
    <property type="entry name" value="Adenylat/UMP-CMP_kin"/>
</dbReference>